<dbReference type="Pfam" id="PF19586">
    <property type="entry name" value="DUF6093"/>
    <property type="match status" value="1"/>
</dbReference>
<name>A0A066YVU8_9ACTN</name>
<organism evidence="1 2">
    <name type="scientific">Kitasatospora cheerisanensis KCTC 2395</name>
    <dbReference type="NCBI Taxonomy" id="1348663"/>
    <lineage>
        <taxon>Bacteria</taxon>
        <taxon>Bacillati</taxon>
        <taxon>Actinomycetota</taxon>
        <taxon>Actinomycetes</taxon>
        <taxon>Kitasatosporales</taxon>
        <taxon>Streptomycetaceae</taxon>
        <taxon>Kitasatospora</taxon>
    </lineage>
</organism>
<keyword evidence="2" id="KW-1185">Reference proteome</keyword>
<dbReference type="HOGENOM" id="CLU_1803618_0_0_11"/>
<dbReference type="RefSeq" id="WP_035862498.1">
    <property type="nucleotide sequence ID" value="NZ_KK853997.1"/>
</dbReference>
<dbReference type="Proteomes" id="UP000027178">
    <property type="component" value="Unassembled WGS sequence"/>
</dbReference>
<dbReference type="OrthoDB" id="3870395at2"/>
<evidence type="ECO:0000313" key="1">
    <source>
        <dbReference type="EMBL" id="KDN85663.1"/>
    </source>
</evidence>
<dbReference type="AlphaFoldDB" id="A0A066YVU8"/>
<dbReference type="PATRIC" id="fig|1348663.4.peg.2488"/>
<protein>
    <submittedName>
        <fullName evidence="1">Uncharacterized protein</fullName>
    </submittedName>
</protein>
<gene>
    <name evidence="1" type="ORF">KCH_25720</name>
</gene>
<reference evidence="1 2" key="1">
    <citation type="submission" date="2014-05" db="EMBL/GenBank/DDBJ databases">
        <title>Draft Genome Sequence of Kitasatospora cheerisanensis KCTC 2395.</title>
        <authorList>
            <person name="Nam D.H."/>
        </authorList>
    </citation>
    <scope>NUCLEOTIDE SEQUENCE [LARGE SCALE GENOMIC DNA]</scope>
    <source>
        <strain evidence="1 2">KCTC 2395</strain>
    </source>
</reference>
<sequence length="143" mass="14824">MSTPTGPVDLDAVRHLLETTVMVDQVEIRRPTGTAPLDPDTGLVGPVPTVLVWSGSGAVLSAHGLAAVEHLVGGRWLDDTASWYGLVTPLAAPLPERGDLVTVTSAASPTAGTVGRTWQALDPAEASTVEVARITRLDEVIVA</sequence>
<accession>A0A066YVU8</accession>
<comment type="caution">
    <text evidence="1">The sequence shown here is derived from an EMBL/GenBank/DDBJ whole genome shotgun (WGS) entry which is preliminary data.</text>
</comment>
<dbReference type="EMBL" id="JNBY01000080">
    <property type="protein sequence ID" value="KDN85663.1"/>
    <property type="molecule type" value="Genomic_DNA"/>
</dbReference>
<evidence type="ECO:0000313" key="2">
    <source>
        <dbReference type="Proteomes" id="UP000027178"/>
    </source>
</evidence>
<dbReference type="InterPro" id="IPR046075">
    <property type="entry name" value="DUF6093"/>
</dbReference>
<proteinExistence type="predicted"/>
<dbReference type="eggNOG" id="ENOG5031QQ4">
    <property type="taxonomic scope" value="Bacteria"/>
</dbReference>